<evidence type="ECO:0000313" key="10">
    <source>
        <dbReference type="Proteomes" id="UP000297647"/>
    </source>
</evidence>
<keyword evidence="3" id="KW-0378">Hydrolase</keyword>
<accession>A0A4Y9QVZ0</accession>
<gene>
    <name evidence="9" type="ORF">E4S40_07265</name>
</gene>
<evidence type="ECO:0000256" key="2">
    <source>
        <dbReference type="ARBA" id="ARBA00012652"/>
    </source>
</evidence>
<dbReference type="InterPro" id="IPR016007">
    <property type="entry name" value="Alpha_rhamnosid"/>
</dbReference>
<feature type="signal peptide" evidence="4">
    <location>
        <begin position="1"/>
        <end position="18"/>
    </location>
</feature>
<keyword evidence="4" id="KW-0732">Signal</keyword>
<name>A0A4Y9QVZ0_9BACT</name>
<feature type="domain" description="Alpha-L-rhamnosidase six-hairpin glycosidase" evidence="7">
    <location>
        <begin position="715"/>
        <end position="1084"/>
    </location>
</feature>
<dbReference type="PROSITE" id="PS51257">
    <property type="entry name" value="PROKAR_LIPOPROTEIN"/>
    <property type="match status" value="1"/>
</dbReference>
<protein>
    <recommendedName>
        <fullName evidence="2">alpha-L-rhamnosidase</fullName>
        <ecNumber evidence="2">3.2.1.40</ecNumber>
    </recommendedName>
</protein>
<dbReference type="RefSeq" id="WP_135072675.1">
    <property type="nucleotide sequence ID" value="NZ_SPSB01000002.1"/>
</dbReference>
<feature type="domain" description="Alpha-L-rhamnosidase concanavalin-like" evidence="5">
    <location>
        <begin position="600"/>
        <end position="707"/>
    </location>
</feature>
<organism evidence="9 10">
    <name type="scientific">Algoriphagus kandeliae</name>
    <dbReference type="NCBI Taxonomy" id="2562278"/>
    <lineage>
        <taxon>Bacteria</taxon>
        <taxon>Pseudomonadati</taxon>
        <taxon>Bacteroidota</taxon>
        <taxon>Cytophagia</taxon>
        <taxon>Cytophagales</taxon>
        <taxon>Cyclobacteriaceae</taxon>
        <taxon>Algoriphagus</taxon>
    </lineage>
</organism>
<dbReference type="Pfam" id="PF05592">
    <property type="entry name" value="Bac_rhamnosid"/>
    <property type="match status" value="1"/>
</dbReference>
<dbReference type="GO" id="GO:0005975">
    <property type="term" value="P:carbohydrate metabolic process"/>
    <property type="evidence" value="ECO:0007669"/>
    <property type="project" value="InterPro"/>
</dbReference>
<comment type="caution">
    <text evidence="9">The sequence shown here is derived from an EMBL/GenBank/DDBJ whole genome shotgun (WGS) entry which is preliminary data.</text>
</comment>
<evidence type="ECO:0000259" key="5">
    <source>
        <dbReference type="Pfam" id="PF05592"/>
    </source>
</evidence>
<dbReference type="InterPro" id="IPR008902">
    <property type="entry name" value="Rhamnosid_concanavalin"/>
</dbReference>
<dbReference type="GO" id="GO:0030596">
    <property type="term" value="F:alpha-L-rhamnosidase activity"/>
    <property type="evidence" value="ECO:0007669"/>
    <property type="project" value="UniProtKB-EC"/>
</dbReference>
<feature type="domain" description="Alpha-L-rhamnosidase C-terminal" evidence="8">
    <location>
        <begin position="1086"/>
        <end position="1161"/>
    </location>
</feature>
<dbReference type="InterPro" id="IPR012341">
    <property type="entry name" value="6hp_glycosidase-like_sf"/>
</dbReference>
<dbReference type="InterPro" id="IPR013737">
    <property type="entry name" value="Bac_rhamnosid_N"/>
</dbReference>
<dbReference type="Pfam" id="PF17389">
    <property type="entry name" value="Bac_rhamnosid6H"/>
    <property type="match status" value="1"/>
</dbReference>
<dbReference type="Gene3D" id="2.60.120.260">
    <property type="entry name" value="Galactose-binding domain-like"/>
    <property type="match status" value="2"/>
</dbReference>
<dbReference type="InterPro" id="IPR035396">
    <property type="entry name" value="Bac_rhamnosid6H"/>
</dbReference>
<evidence type="ECO:0000256" key="4">
    <source>
        <dbReference type="SAM" id="SignalP"/>
    </source>
</evidence>
<feature type="domain" description="Bacterial alpha-L-rhamnosidase N-terminal" evidence="6">
    <location>
        <begin position="406"/>
        <end position="571"/>
    </location>
</feature>
<reference evidence="9 10" key="1">
    <citation type="submission" date="2019-03" db="EMBL/GenBank/DDBJ databases">
        <title>Algoriphagus sp. nov, a new strain isolated from root system soil of mangrove plant Kandelia.</title>
        <authorList>
            <person name="Yin Q."/>
            <person name="Wang K."/>
            <person name="Song Z."/>
        </authorList>
    </citation>
    <scope>NUCLEOTIDE SEQUENCE [LARGE SCALE GENOMIC DNA]</scope>
    <source>
        <strain evidence="9 10">XY-J91</strain>
    </source>
</reference>
<dbReference type="AlphaFoldDB" id="A0A4Y9QVZ0"/>
<dbReference type="InterPro" id="IPR013783">
    <property type="entry name" value="Ig-like_fold"/>
</dbReference>
<dbReference type="Gene3D" id="1.50.10.10">
    <property type="match status" value="1"/>
</dbReference>
<dbReference type="EC" id="3.2.1.40" evidence="2"/>
<dbReference type="Pfam" id="PF17390">
    <property type="entry name" value="Bac_rhamnosid_C"/>
    <property type="match status" value="1"/>
</dbReference>
<evidence type="ECO:0000256" key="1">
    <source>
        <dbReference type="ARBA" id="ARBA00001445"/>
    </source>
</evidence>
<dbReference type="PANTHER" id="PTHR33307:SF6">
    <property type="entry name" value="ALPHA-RHAMNOSIDASE (EUROFUNG)-RELATED"/>
    <property type="match status" value="1"/>
</dbReference>
<dbReference type="Proteomes" id="UP000297647">
    <property type="component" value="Unassembled WGS sequence"/>
</dbReference>
<evidence type="ECO:0000259" key="8">
    <source>
        <dbReference type="Pfam" id="PF17390"/>
    </source>
</evidence>
<evidence type="ECO:0000313" key="9">
    <source>
        <dbReference type="EMBL" id="TFV96018.1"/>
    </source>
</evidence>
<dbReference type="Pfam" id="PF25788">
    <property type="entry name" value="Ig_Rha78A_N"/>
    <property type="match status" value="1"/>
</dbReference>
<dbReference type="OrthoDB" id="9815108at2"/>
<dbReference type="SUPFAM" id="SSF48208">
    <property type="entry name" value="Six-hairpin glycosidases"/>
    <property type="match status" value="1"/>
</dbReference>
<dbReference type="EMBL" id="SPSB01000002">
    <property type="protein sequence ID" value="TFV96018.1"/>
    <property type="molecule type" value="Genomic_DNA"/>
</dbReference>
<sequence>MLKKILVALLITSFLAGSCTTQPTLYLDDLTVEYLEEPLGIDVEKPRFAWKLIDEEYSRGLSQTAYQIVVSDEGQEVWNTGRIENSESLGIEYEGDPLSPTTRYDFSIKIWTSDSREVSQSSWFETGLMNPSIEAWSGASWIGGDEIDLPFYSYALSVFKLGYTVQLDEESGSTKAAMAFGGNDPRLMDKNLNLMGVEVNENESYLSLELDISPLLESQNGRAKVNVYRVGYTEKDSENSPLYAIDIPLSLVNKGNMYQQHSVFADIEFGLLTLYVDGREDQNLLNPKGAGGGFGGNIETYNLNPVGEGNNYISFPMVADIGFQMKPGQKAIFSNYEVTHFRDPSNALVKEPESDETFSAFISSDGFSKSENGLELNGLANGNLLLTNPSKNAAPMLRTTFDTEGKSIKSARVYATARGIYELHVNGKRISSDFFNPGVTQYYKHHLYQTYDITDKLKNGKNSLGAWLGEGWWSGNITYSGNNWNYFGDRQSFLAKIVINYEDGTEDIIITSPETWKVNPNGPIRMGSFFQGEVYDANYEESIEGWSSADYDDSAWKTASIVPLEGTTPSEHDYSNMQLLGQIGRNVAAVDTLIAQSVTEVRPGVFVYDMGQNMVGVPQIQMSETEKGEILNLRYSEVLYPDLDEYGSNVGMVMMENIRAALTTDQWIMKGGADTFQPRFTFHGYRYVEITGMDEALPLEDVKGIVLSSVHDFSSSYESSNELVNRLWQNIRWSMQGNFLSIPTDTPARNERMGWSGDLNVFAEMATYLADIGPFLRRHMIAMRDLQRQNGRFPDVAPVTGGFGGTLWGSAGVKVPWESYQQFGDVKILEENYPAMKAYVDFLMSRTDPDTGVLDEGPLGDWLSPENNKNDNTLLWAAYQVRCLEIVAETAQILGKEEDSRKYEELRTSRKAFFNEKYIDPESHKTIHSGHVGFRFGPPPSESERPKPGDLVDTQASYAIPLAFDVINEEHKPFVVDHLVNAVARKNTDDSGVERPEYSLMTGFIGTASLNEALSSNGHHEEAYRLLQQKTYPSWLYPVINGATTIWERLNSYTIENGFGGNNSMNSFNHYAFGAVGSWMYNYVIGIQRGEPGFKSFTLTPTPDPTGELIWAKGHYDSMYGKIESGWSIEGNKMIYEVTVPANTSATLHLPAISESDITEGGASLDQSKGLKLTGYENGRAIITLGSGKYRFESTYR</sequence>
<dbReference type="Pfam" id="PF08531">
    <property type="entry name" value="Bac_rhamnosid_N"/>
    <property type="match status" value="1"/>
</dbReference>
<dbReference type="PIRSF" id="PIRSF010631">
    <property type="entry name" value="A-rhamnsds"/>
    <property type="match status" value="1"/>
</dbReference>
<evidence type="ECO:0000259" key="6">
    <source>
        <dbReference type="Pfam" id="PF08531"/>
    </source>
</evidence>
<dbReference type="InterPro" id="IPR035398">
    <property type="entry name" value="Bac_rhamnosid_C"/>
</dbReference>
<feature type="chain" id="PRO_5021434167" description="alpha-L-rhamnosidase" evidence="4">
    <location>
        <begin position="19"/>
        <end position="1197"/>
    </location>
</feature>
<comment type="catalytic activity">
    <reaction evidence="1">
        <text>Hydrolysis of terminal non-reducing alpha-L-rhamnose residues in alpha-L-rhamnosides.</text>
        <dbReference type="EC" id="3.2.1.40"/>
    </reaction>
</comment>
<keyword evidence="10" id="KW-1185">Reference proteome</keyword>
<evidence type="ECO:0000256" key="3">
    <source>
        <dbReference type="ARBA" id="ARBA00022801"/>
    </source>
</evidence>
<dbReference type="PANTHER" id="PTHR33307">
    <property type="entry name" value="ALPHA-RHAMNOSIDASE (EUROFUNG)"/>
    <property type="match status" value="1"/>
</dbReference>
<proteinExistence type="predicted"/>
<dbReference type="InterPro" id="IPR008928">
    <property type="entry name" value="6-hairpin_glycosidase_sf"/>
</dbReference>
<evidence type="ECO:0000259" key="7">
    <source>
        <dbReference type="Pfam" id="PF17389"/>
    </source>
</evidence>
<dbReference type="Gene3D" id="2.60.40.10">
    <property type="entry name" value="Immunoglobulins"/>
    <property type="match status" value="1"/>
</dbReference>
<dbReference type="Gene3D" id="2.60.420.10">
    <property type="entry name" value="Maltose phosphorylase, domain 3"/>
    <property type="match status" value="1"/>
</dbReference>